<organism evidence="20 21">
    <name type="scientific">Maudiozyma exigua</name>
    <name type="common">Yeast</name>
    <name type="synonym">Kazachstania exigua</name>
    <dbReference type="NCBI Taxonomy" id="34358"/>
    <lineage>
        <taxon>Eukaryota</taxon>
        <taxon>Fungi</taxon>
        <taxon>Dikarya</taxon>
        <taxon>Ascomycota</taxon>
        <taxon>Saccharomycotina</taxon>
        <taxon>Saccharomycetes</taxon>
        <taxon>Saccharomycetales</taxon>
        <taxon>Saccharomycetaceae</taxon>
        <taxon>Maudiozyma</taxon>
    </lineage>
</organism>
<evidence type="ECO:0000256" key="14">
    <source>
        <dbReference type="ARBA" id="ARBA00023136"/>
    </source>
</evidence>
<feature type="transmembrane region" description="Helical" evidence="19">
    <location>
        <begin position="70"/>
        <end position="92"/>
    </location>
</feature>
<dbReference type="AlphaFoldDB" id="A0A9P6WF46"/>
<feature type="transmembrane region" description="Helical" evidence="19">
    <location>
        <begin position="160"/>
        <end position="176"/>
    </location>
</feature>
<evidence type="ECO:0000256" key="9">
    <source>
        <dbReference type="ARBA" id="ARBA00022692"/>
    </source>
</evidence>
<evidence type="ECO:0000256" key="16">
    <source>
        <dbReference type="ARBA" id="ARBA00033238"/>
    </source>
</evidence>
<dbReference type="PANTHER" id="PTHR10571:SF0">
    <property type="entry name" value="UDP-N-ACETYLGLUCOSAMINE--DOLICHYL-PHOSPHATE N-ACETYLGLUCOSAMINEPHOSPHOTRANSFERASE"/>
    <property type="match status" value="1"/>
</dbReference>
<evidence type="ECO:0000256" key="8">
    <source>
        <dbReference type="ARBA" id="ARBA00022679"/>
    </source>
</evidence>
<evidence type="ECO:0000256" key="11">
    <source>
        <dbReference type="ARBA" id="ARBA00022824"/>
    </source>
</evidence>
<sequence>MVCKILLCFLAVGLIYYSRYSSVVVAAFGFSIFGYIVTDYLIPRVGPSFIKIGLFGKDLSKVGKPVLPECIGAVSATVYLFIMFFYIPFIFYRYLVTVTSGGGQRDVTVDQWQQQQQHTQYSVFPHSRLSEYLSSTLCLESTILLGIADDLFDIRWRHKFFLPAVAAIPLLVVYYIDFGVTSVLVPGFVKDLISKTALFLHNKGLPVDISLRDITSIDLKGFYYIYMASMAIFCPNSINILAGINGLEVGQSIVLGFLALINDTLYMTLGSELTKNSHRFSIVLIIPFLGVSLALFKWNKWPAKVFVGDTYCYFAGMVFAVVGIQGHFAKTMLLLFIPQIINFMYSVPQLFNMVFCPRHRLPKFNETDGLLYPSRANLKENPPKSFFVPILKLLGICHLIDLEIDEKTGQLLSCSNMTIINLMLVWFGPMREDKLCNLILACQFMIGVAAIILRHFIGSIIFQHDNLWTIK</sequence>
<reference evidence="20 21" key="1">
    <citation type="submission" date="2020-11" db="EMBL/GenBank/DDBJ databases">
        <title>Kefir isolates.</title>
        <authorList>
            <person name="Marcisauskas S."/>
            <person name="Kim Y."/>
            <person name="Blasche S."/>
        </authorList>
    </citation>
    <scope>NUCLEOTIDE SEQUENCE [LARGE SCALE GENOMIC DNA]</scope>
    <source>
        <strain evidence="20 21">OG2</strain>
    </source>
</reference>
<evidence type="ECO:0000313" key="21">
    <source>
        <dbReference type="Proteomes" id="UP000750334"/>
    </source>
</evidence>
<evidence type="ECO:0000256" key="7">
    <source>
        <dbReference type="ARBA" id="ARBA00022676"/>
    </source>
</evidence>
<dbReference type="GO" id="GO:0016757">
    <property type="term" value="F:glycosyltransferase activity"/>
    <property type="evidence" value="ECO:0007669"/>
    <property type="project" value="UniProtKB-KW"/>
</dbReference>
<evidence type="ECO:0000313" key="20">
    <source>
        <dbReference type="EMBL" id="KAG0672622.1"/>
    </source>
</evidence>
<feature type="transmembrane region" description="Helical" evidence="19">
    <location>
        <begin position="310"/>
        <end position="328"/>
    </location>
</feature>
<keyword evidence="10" id="KW-0479">Metal-binding</keyword>
<evidence type="ECO:0000256" key="19">
    <source>
        <dbReference type="SAM" id="Phobius"/>
    </source>
</evidence>
<comment type="caution">
    <text evidence="20">The sequence shown here is derived from an EMBL/GenBank/DDBJ whole genome shotgun (WGS) entry which is preliminary data.</text>
</comment>
<feature type="transmembrane region" description="Helical" evidence="19">
    <location>
        <begin position="20"/>
        <end position="42"/>
    </location>
</feature>
<keyword evidence="7" id="KW-0328">Glycosyltransferase</keyword>
<keyword evidence="11" id="KW-0256">Endoplasmic reticulum</keyword>
<dbReference type="GO" id="GO:0046872">
    <property type="term" value="F:metal ion binding"/>
    <property type="evidence" value="ECO:0007669"/>
    <property type="project" value="UniProtKB-KW"/>
</dbReference>
<evidence type="ECO:0000256" key="2">
    <source>
        <dbReference type="ARBA" id="ARBA00004477"/>
    </source>
</evidence>
<evidence type="ECO:0000256" key="18">
    <source>
        <dbReference type="ARBA" id="ARBA00045078"/>
    </source>
</evidence>
<keyword evidence="13 19" id="KW-1133">Transmembrane helix</keyword>
<evidence type="ECO:0000256" key="15">
    <source>
        <dbReference type="ARBA" id="ARBA00029567"/>
    </source>
</evidence>
<comment type="subcellular location">
    <subcellularLocation>
        <location evidence="2">Endoplasmic reticulum membrane</location>
        <topology evidence="2">Multi-pass membrane protein</topology>
    </subcellularLocation>
</comment>
<dbReference type="Pfam" id="PF00953">
    <property type="entry name" value="Glycos_transf_4"/>
    <property type="match status" value="1"/>
</dbReference>
<dbReference type="InterPro" id="IPR033895">
    <property type="entry name" value="GPT"/>
</dbReference>
<evidence type="ECO:0000256" key="5">
    <source>
        <dbReference type="ARBA" id="ARBA00013225"/>
    </source>
</evidence>
<dbReference type="Proteomes" id="UP000750334">
    <property type="component" value="Unassembled WGS sequence"/>
</dbReference>
<comment type="catalytic activity">
    <reaction evidence="18">
        <text>a di-trans,poly-cis-dolichyl phosphate + UDP-N-acetyl-alpha-D-glucosamine = an N-acetyl-alpha-D-glucosaminyl-diphospho-di-trans,poly-cis-dolichol + UMP</text>
        <dbReference type="Rhea" id="RHEA:13289"/>
        <dbReference type="Rhea" id="RHEA-COMP:19498"/>
        <dbReference type="Rhea" id="RHEA-COMP:19507"/>
        <dbReference type="ChEBI" id="CHEBI:57683"/>
        <dbReference type="ChEBI" id="CHEBI:57705"/>
        <dbReference type="ChEBI" id="CHEBI:57865"/>
        <dbReference type="ChEBI" id="CHEBI:58427"/>
        <dbReference type="EC" id="2.7.8.15"/>
    </reaction>
    <physiologicalReaction direction="left-to-right" evidence="18">
        <dbReference type="Rhea" id="RHEA:13290"/>
    </physiologicalReaction>
</comment>
<keyword evidence="8" id="KW-0808">Transferase</keyword>
<dbReference type="OrthoDB" id="10262326at2759"/>
<protein>
    <recommendedName>
        <fullName evidence="6">UDP-N-acetylglucosamine--dolichyl-phosphate N-acetylglucosaminephosphotransferase</fullName>
        <ecNumber evidence="5">2.7.8.15</ecNumber>
    </recommendedName>
    <alternativeName>
        <fullName evidence="15">GlcNAc-1-P transferase</fullName>
    </alternativeName>
    <alternativeName>
        <fullName evidence="16">N-acetylglucosamine-1-phosphate transferase</fullName>
    </alternativeName>
</protein>
<keyword evidence="12" id="KW-0460">Magnesium</keyword>
<feature type="transmembrane region" description="Helical" evidence="19">
    <location>
        <begin position="334"/>
        <end position="355"/>
    </location>
</feature>
<dbReference type="GO" id="GO:0003975">
    <property type="term" value="F:UDP-N-acetylglucosamine-dolichyl-phosphate N-acetylglucosaminephosphotransferase activity"/>
    <property type="evidence" value="ECO:0007669"/>
    <property type="project" value="UniProtKB-EC"/>
</dbReference>
<evidence type="ECO:0000256" key="12">
    <source>
        <dbReference type="ARBA" id="ARBA00022842"/>
    </source>
</evidence>
<evidence type="ECO:0000256" key="17">
    <source>
        <dbReference type="ARBA" id="ARBA00044717"/>
    </source>
</evidence>
<keyword evidence="21" id="KW-1185">Reference proteome</keyword>
<feature type="transmembrane region" description="Helical" evidence="19">
    <location>
        <begin position="221"/>
        <end position="242"/>
    </location>
</feature>
<dbReference type="GO" id="GO:0005789">
    <property type="term" value="C:endoplasmic reticulum membrane"/>
    <property type="evidence" value="ECO:0007669"/>
    <property type="project" value="UniProtKB-SubCell"/>
</dbReference>
<evidence type="ECO:0000256" key="10">
    <source>
        <dbReference type="ARBA" id="ARBA00022723"/>
    </source>
</evidence>
<comment type="cofactor">
    <cofactor evidence="1">
        <name>Mg(2+)</name>
        <dbReference type="ChEBI" id="CHEBI:18420"/>
    </cofactor>
</comment>
<feature type="transmembrane region" description="Helical" evidence="19">
    <location>
        <begin position="280"/>
        <end position="298"/>
    </location>
</feature>
<feature type="transmembrane region" description="Helical" evidence="19">
    <location>
        <begin position="435"/>
        <end position="457"/>
    </location>
</feature>
<comment type="function">
    <text evidence="17">UDP-N-acetylglucosamine--dolichyl-phosphate N-acetylglucosaminephosphotransferase that operates in the biosynthetic pathway of dolichol-linked oligosaccharides, the glycan precursors employed in protein asparagine (N)-glycosylation. The assembly of dolichol-linked oligosaccharides begins on the cytosolic side of the endoplasmic reticulum membrane and finishes in its lumen. The sequential addition of sugars to dolichol pyrophosphate produces dolichol-linked oligosaccharides containing fourteen sugars, including two GlcNAcs, nine mannoses and three glucoses. Once assembled, the oligosaccharide is transferred from the lipid to nascent proteins by oligosaccharyltransferases. Catalyzes the initial step of dolichol-linked oligosaccharide biosynthesis, transfering GlcNAc-1-P from cytosolic UDP-GlcNAc onto the carrier lipid dolichyl phosphate (P-dolichol), yielding GlcNAc-P-P-dolichol embedded in the cytoplasmic leaflet of the endoplasmic reticulum membrane.</text>
</comment>
<evidence type="ECO:0000256" key="6">
    <source>
        <dbReference type="ARBA" id="ARBA00017659"/>
    </source>
</evidence>
<dbReference type="PANTHER" id="PTHR10571">
    <property type="entry name" value="UDP-N-ACETYLGLUCOSAMINE--DOLICHYL-PHOSPHATE N-ACETYLGLUCOSAMINEPHOSPHOTRANSFERASE"/>
    <property type="match status" value="1"/>
</dbReference>
<dbReference type="CDD" id="cd06855">
    <property type="entry name" value="GT_GPT_euk"/>
    <property type="match status" value="1"/>
</dbReference>
<feature type="transmembrane region" description="Helical" evidence="19">
    <location>
        <begin position="249"/>
        <end position="268"/>
    </location>
</feature>
<evidence type="ECO:0000256" key="13">
    <source>
        <dbReference type="ARBA" id="ARBA00022989"/>
    </source>
</evidence>
<accession>A0A9P6WF46</accession>
<evidence type="ECO:0000256" key="3">
    <source>
        <dbReference type="ARBA" id="ARBA00004922"/>
    </source>
</evidence>
<gene>
    <name evidence="20" type="primary">ALG7</name>
    <name evidence="20" type="ORF">C6P45_000053</name>
</gene>
<keyword evidence="9 19" id="KW-0812">Transmembrane</keyword>
<proteinExistence type="inferred from homology"/>
<comment type="similarity">
    <text evidence="4">Belongs to the glycosyltransferase 4 family.</text>
</comment>
<evidence type="ECO:0000256" key="4">
    <source>
        <dbReference type="ARBA" id="ARBA00009317"/>
    </source>
</evidence>
<dbReference type="GO" id="GO:0006488">
    <property type="term" value="P:dolichol-linked oligosaccharide biosynthetic process"/>
    <property type="evidence" value="ECO:0007669"/>
    <property type="project" value="InterPro"/>
</dbReference>
<keyword evidence="14 19" id="KW-0472">Membrane</keyword>
<comment type="pathway">
    <text evidence="3">Protein modification; protein glycosylation.</text>
</comment>
<dbReference type="EMBL" id="PUHR01000001">
    <property type="protein sequence ID" value="KAG0672622.1"/>
    <property type="molecule type" value="Genomic_DNA"/>
</dbReference>
<dbReference type="InterPro" id="IPR000715">
    <property type="entry name" value="Glycosyl_transferase_4"/>
</dbReference>
<name>A0A9P6WF46_MAUEX</name>
<dbReference type="EC" id="2.7.8.15" evidence="5"/>
<evidence type="ECO:0000256" key="1">
    <source>
        <dbReference type="ARBA" id="ARBA00001946"/>
    </source>
</evidence>